<dbReference type="GO" id="GO:0005886">
    <property type="term" value="C:plasma membrane"/>
    <property type="evidence" value="ECO:0007669"/>
    <property type="project" value="TreeGrafter"/>
</dbReference>
<dbReference type="SUPFAM" id="SSF49562">
    <property type="entry name" value="C2 domain (Calcium/lipid-binding domain, CaLB)"/>
    <property type="match status" value="1"/>
</dbReference>
<reference evidence="3 4" key="1">
    <citation type="journal article" date="2018" name="Genome Biol. Evol.">
        <title>Multiple Roots of Fruiting Body Formation in Amoebozoa.</title>
        <authorList>
            <person name="Hillmann F."/>
            <person name="Forbes G."/>
            <person name="Novohradska S."/>
            <person name="Ferling I."/>
            <person name="Riege K."/>
            <person name="Groth M."/>
            <person name="Westermann M."/>
            <person name="Marz M."/>
            <person name="Spaller T."/>
            <person name="Winckler T."/>
            <person name="Schaap P."/>
            <person name="Glockner G."/>
        </authorList>
    </citation>
    <scope>NUCLEOTIDE SEQUENCE [LARGE SCALE GENOMIC DNA]</scope>
    <source>
        <strain evidence="3 4">Jena</strain>
    </source>
</reference>
<evidence type="ECO:0000256" key="1">
    <source>
        <dbReference type="SAM" id="MobiDB-lite"/>
    </source>
</evidence>
<feature type="domain" description="C2" evidence="2">
    <location>
        <begin position="275"/>
        <end position="407"/>
    </location>
</feature>
<dbReference type="GO" id="GO:0005544">
    <property type="term" value="F:calcium-dependent phospholipid binding"/>
    <property type="evidence" value="ECO:0007669"/>
    <property type="project" value="InterPro"/>
</dbReference>
<dbReference type="InterPro" id="IPR045052">
    <property type="entry name" value="Copine"/>
</dbReference>
<proteinExistence type="predicted"/>
<dbReference type="Proteomes" id="UP000241769">
    <property type="component" value="Unassembled WGS sequence"/>
</dbReference>
<evidence type="ECO:0000313" key="3">
    <source>
        <dbReference type="EMBL" id="PRP81867.1"/>
    </source>
</evidence>
<protein>
    <recommendedName>
        <fullName evidence="2">C2 domain-containing protein</fullName>
    </recommendedName>
</protein>
<dbReference type="PANTHER" id="PTHR10857:SF106">
    <property type="entry name" value="C2 DOMAIN-CONTAINING PROTEIN"/>
    <property type="match status" value="1"/>
</dbReference>
<dbReference type="PANTHER" id="PTHR10857">
    <property type="entry name" value="COPINE"/>
    <property type="match status" value="1"/>
</dbReference>
<name>A0A2P6ND35_9EUKA</name>
<dbReference type="PROSITE" id="PS50004">
    <property type="entry name" value="C2"/>
    <property type="match status" value="1"/>
</dbReference>
<keyword evidence="4" id="KW-1185">Reference proteome</keyword>
<accession>A0A2P6ND35</accession>
<dbReference type="CDD" id="cd04047">
    <property type="entry name" value="C2B_Copine"/>
    <property type="match status" value="1"/>
</dbReference>
<dbReference type="InterPro" id="IPR000008">
    <property type="entry name" value="C2_dom"/>
</dbReference>
<dbReference type="AlphaFoldDB" id="A0A2P6ND35"/>
<organism evidence="3 4">
    <name type="scientific">Planoprotostelium fungivorum</name>
    <dbReference type="NCBI Taxonomy" id="1890364"/>
    <lineage>
        <taxon>Eukaryota</taxon>
        <taxon>Amoebozoa</taxon>
        <taxon>Evosea</taxon>
        <taxon>Variosea</taxon>
        <taxon>Cavosteliida</taxon>
        <taxon>Cavosteliaceae</taxon>
        <taxon>Planoprotostelium</taxon>
    </lineage>
</organism>
<dbReference type="OrthoDB" id="5855668at2759"/>
<dbReference type="Gene3D" id="2.60.40.150">
    <property type="entry name" value="C2 domain"/>
    <property type="match status" value="1"/>
</dbReference>
<sequence length="429" mass="46492">MADGHHAYLKIGIRNQSAESHRKQQSTFHTGDAENWRINGRNGSEMRTLPLSHVVFTQTSEAQHTTNNQRTIMNMNGYNSNPMDFNKPNYPPPQQAFNGPPPMPYGQGSVLISGGSMPYFPPSLDYDPFSNQIRNRSEWHAGAPGGGAVLPPSMAGQFQGEMPQPQFGAAPQSYNAPPANFNAPPPNYNQPSPSVYNQPPPPQSNYGAMYTGQPNNAPPANYNQPPPSNYNQPPNSRVGANGRPEGPAFTGAGNPAYASVAPVAGLGQNYNAPPSAAQPAFNPQASNPAMSAGGMNHAALNEANATFELTMFGERLARKDLFSKSDPFLQIISASGDVVYKSETIMNDQSPRWKPFHVSLARLGGSVNQPFTIEIWDWDKNLKHDFIGKAVMTMRDLQTPGASFQLAARPGLHIQNPGKIGVQRCNRVN</sequence>
<dbReference type="InParanoid" id="A0A2P6ND35"/>
<dbReference type="InterPro" id="IPR037768">
    <property type="entry name" value="C2B_Copine"/>
</dbReference>
<dbReference type="EMBL" id="MDYQ01000115">
    <property type="protein sequence ID" value="PRP81867.1"/>
    <property type="molecule type" value="Genomic_DNA"/>
</dbReference>
<gene>
    <name evidence="3" type="ORF">PROFUN_08731</name>
</gene>
<dbReference type="InterPro" id="IPR035892">
    <property type="entry name" value="C2_domain_sf"/>
</dbReference>
<evidence type="ECO:0000259" key="2">
    <source>
        <dbReference type="PROSITE" id="PS50004"/>
    </source>
</evidence>
<evidence type="ECO:0000313" key="4">
    <source>
        <dbReference type="Proteomes" id="UP000241769"/>
    </source>
</evidence>
<dbReference type="SMART" id="SM00239">
    <property type="entry name" value="C2"/>
    <property type="match status" value="1"/>
</dbReference>
<dbReference type="Pfam" id="PF00168">
    <property type="entry name" value="C2"/>
    <property type="match status" value="1"/>
</dbReference>
<feature type="compositionally biased region" description="Low complexity" evidence="1">
    <location>
        <begin position="214"/>
        <end position="236"/>
    </location>
</feature>
<dbReference type="GO" id="GO:0071277">
    <property type="term" value="P:cellular response to calcium ion"/>
    <property type="evidence" value="ECO:0007669"/>
    <property type="project" value="TreeGrafter"/>
</dbReference>
<feature type="region of interest" description="Disordered" evidence="1">
    <location>
        <begin position="153"/>
        <end position="253"/>
    </location>
</feature>
<comment type="caution">
    <text evidence="3">The sequence shown here is derived from an EMBL/GenBank/DDBJ whole genome shotgun (WGS) entry which is preliminary data.</text>
</comment>